<organism evidence="1 2">
    <name type="scientific">Hyphomonas pacifica</name>
    <dbReference type="NCBI Taxonomy" id="1280941"/>
    <lineage>
        <taxon>Bacteria</taxon>
        <taxon>Pseudomonadati</taxon>
        <taxon>Pseudomonadota</taxon>
        <taxon>Alphaproteobacteria</taxon>
        <taxon>Hyphomonadales</taxon>
        <taxon>Hyphomonadaceae</taxon>
        <taxon>Hyphomonas</taxon>
    </lineage>
</organism>
<dbReference type="EMBL" id="AWFB01000034">
    <property type="protein sequence ID" value="RAN32378.1"/>
    <property type="molecule type" value="Genomic_DNA"/>
</dbReference>
<accession>A0A062U4U6</accession>
<evidence type="ECO:0000313" key="2">
    <source>
        <dbReference type="Proteomes" id="UP000249123"/>
    </source>
</evidence>
<dbReference type="STRING" id="1280941.HY2_07520"/>
<evidence type="ECO:0000313" key="1">
    <source>
        <dbReference type="EMBL" id="RAN32378.1"/>
    </source>
</evidence>
<gene>
    <name evidence="1" type="ORF">HY3_03355</name>
</gene>
<sequence length="52" mass="5853">MHYARKFNTLKADEVTTKRDALFGAGKQTAGNFATFLMYSVCWILQEVKPPG</sequence>
<name>A0A062U4U6_9PROT</name>
<dbReference type="AlphaFoldDB" id="A0A062U4U6"/>
<proteinExistence type="predicted"/>
<protein>
    <submittedName>
        <fullName evidence="1">Uncharacterized protein</fullName>
    </submittedName>
</protein>
<reference evidence="1 2" key="1">
    <citation type="submission" date="2013-04" db="EMBL/GenBank/DDBJ databases">
        <title>Hyphomonas sp. T24B3 Genome Sequencing.</title>
        <authorList>
            <person name="Lai Q."/>
            <person name="Shao Z."/>
        </authorList>
    </citation>
    <scope>NUCLEOTIDE SEQUENCE [LARGE SCALE GENOMIC DNA]</scope>
    <source>
        <strain evidence="1 2">T24B3</strain>
    </source>
</reference>
<keyword evidence="2" id="KW-1185">Reference proteome</keyword>
<dbReference type="Proteomes" id="UP000249123">
    <property type="component" value="Unassembled WGS sequence"/>
</dbReference>
<comment type="caution">
    <text evidence="1">The sequence shown here is derived from an EMBL/GenBank/DDBJ whole genome shotgun (WGS) entry which is preliminary data.</text>
</comment>